<keyword evidence="2" id="KW-1185">Reference proteome</keyword>
<dbReference type="AlphaFoldDB" id="A0A7X0U8S2"/>
<dbReference type="EMBL" id="JACHLK010000002">
    <property type="protein sequence ID" value="MBB6559094.1"/>
    <property type="molecule type" value="Genomic_DNA"/>
</dbReference>
<reference evidence="1 2" key="1">
    <citation type="submission" date="2020-08" db="EMBL/GenBank/DDBJ databases">
        <title>Functional genomics of gut bacteria from endangered species of beetles.</title>
        <authorList>
            <person name="Carlos-Shanley C."/>
        </authorList>
    </citation>
    <scope>NUCLEOTIDE SEQUENCE [LARGE SCALE GENOMIC DNA]</scope>
    <source>
        <strain evidence="1 2">S00198</strain>
    </source>
</reference>
<evidence type="ECO:0000313" key="2">
    <source>
        <dbReference type="Proteomes" id="UP000575083"/>
    </source>
</evidence>
<accession>A0A7X0U8S2</accession>
<organism evidence="1 2">
    <name type="scientific">Acidovorax soli</name>
    <dbReference type="NCBI Taxonomy" id="592050"/>
    <lineage>
        <taxon>Bacteria</taxon>
        <taxon>Pseudomonadati</taxon>
        <taxon>Pseudomonadota</taxon>
        <taxon>Betaproteobacteria</taxon>
        <taxon>Burkholderiales</taxon>
        <taxon>Comamonadaceae</taxon>
        <taxon>Acidovorax</taxon>
    </lineage>
</organism>
<gene>
    <name evidence="1" type="ORF">HNP48_001758</name>
</gene>
<sequence>MSLAPDQLHPRIAGYSVIDCEIKNRDILYLLVREDCTQRSSWHDSMQAPGEGRLAKRLLGLGVKSPDEPKMSVTHLTGLGRSMCGVAFAPEEKVVVLDSSARGWSPAAGSSGFEGPIPPAREGGIHRGGLTRLKSFGGHLLACNSARQVFVRTAPGAWSLVGDAMPEPAEHTISFADFDGFGPDELYAVGDPGDVWHLSGGTWKRLKFPSDWGLSAVCCAGDGNVYVAAGKHLFRRQGSQWAMLASQAQTALPIKDLVWHENTLWATGNHGVWVLKNDCLVDADVPADIRSCVGNLAVRDGAMLLAGDGGAAMHRDGQWTLLFHDHAVRQWLASHRDEVWAPPK</sequence>
<comment type="caution">
    <text evidence="1">The sequence shown here is derived from an EMBL/GenBank/DDBJ whole genome shotgun (WGS) entry which is preliminary data.</text>
</comment>
<evidence type="ECO:0000313" key="1">
    <source>
        <dbReference type="EMBL" id="MBB6559094.1"/>
    </source>
</evidence>
<dbReference type="InterPro" id="IPR011043">
    <property type="entry name" value="Gal_Oxase/kelch_b-propeller"/>
</dbReference>
<dbReference type="Proteomes" id="UP000575083">
    <property type="component" value="Unassembled WGS sequence"/>
</dbReference>
<protein>
    <submittedName>
        <fullName evidence="1">Uncharacterized protein</fullName>
    </submittedName>
</protein>
<dbReference type="SUPFAM" id="SSF50965">
    <property type="entry name" value="Galactose oxidase, central domain"/>
    <property type="match status" value="1"/>
</dbReference>
<dbReference type="RefSeq" id="WP_184856482.1">
    <property type="nucleotide sequence ID" value="NZ_JACHLK010000002.1"/>
</dbReference>
<proteinExistence type="predicted"/>
<name>A0A7X0U8S2_9BURK</name>